<dbReference type="NCBIfam" id="TIGR00150">
    <property type="entry name" value="T6A_YjeE"/>
    <property type="match status" value="1"/>
</dbReference>
<evidence type="ECO:0000256" key="6">
    <source>
        <dbReference type="ARBA" id="ARBA00022723"/>
    </source>
</evidence>
<evidence type="ECO:0000313" key="11">
    <source>
        <dbReference type="EMBL" id="OGZ04249.1"/>
    </source>
</evidence>
<dbReference type="GO" id="GO:0002949">
    <property type="term" value="P:tRNA threonylcarbamoyladenosine modification"/>
    <property type="evidence" value="ECO:0007669"/>
    <property type="project" value="InterPro"/>
</dbReference>
<keyword evidence="6" id="KW-0479">Metal-binding</keyword>
<evidence type="ECO:0000256" key="3">
    <source>
        <dbReference type="ARBA" id="ARBA00019010"/>
    </source>
</evidence>
<keyword evidence="5" id="KW-0819">tRNA processing</keyword>
<evidence type="ECO:0000313" key="12">
    <source>
        <dbReference type="Proteomes" id="UP000178841"/>
    </source>
</evidence>
<organism evidence="11 12">
    <name type="scientific">Candidatus Lloydbacteria bacterium RIFCSPHIGHO2_01_FULL_41_20</name>
    <dbReference type="NCBI Taxonomy" id="1798657"/>
    <lineage>
        <taxon>Bacteria</taxon>
        <taxon>Candidatus Lloydiibacteriota</taxon>
    </lineage>
</organism>
<dbReference type="PANTHER" id="PTHR33540:SF2">
    <property type="entry name" value="TRNA THREONYLCARBAMOYLADENOSINE BIOSYNTHESIS PROTEIN TSAE"/>
    <property type="match status" value="1"/>
</dbReference>
<evidence type="ECO:0000256" key="4">
    <source>
        <dbReference type="ARBA" id="ARBA00022490"/>
    </source>
</evidence>
<evidence type="ECO:0000256" key="2">
    <source>
        <dbReference type="ARBA" id="ARBA00007599"/>
    </source>
</evidence>
<dbReference type="EMBL" id="MHLH01000009">
    <property type="protein sequence ID" value="OGZ04249.1"/>
    <property type="molecule type" value="Genomic_DNA"/>
</dbReference>
<evidence type="ECO:0000256" key="9">
    <source>
        <dbReference type="ARBA" id="ARBA00022842"/>
    </source>
</evidence>
<dbReference type="InterPro" id="IPR003442">
    <property type="entry name" value="T6A_TsaE"/>
</dbReference>
<evidence type="ECO:0000256" key="5">
    <source>
        <dbReference type="ARBA" id="ARBA00022694"/>
    </source>
</evidence>
<dbReference type="GO" id="GO:0005737">
    <property type="term" value="C:cytoplasm"/>
    <property type="evidence" value="ECO:0007669"/>
    <property type="project" value="UniProtKB-SubCell"/>
</dbReference>
<dbReference type="PANTHER" id="PTHR33540">
    <property type="entry name" value="TRNA THREONYLCARBAMOYLADENOSINE BIOSYNTHESIS PROTEIN TSAE"/>
    <property type="match status" value="1"/>
</dbReference>
<comment type="subcellular location">
    <subcellularLocation>
        <location evidence="1">Cytoplasm</location>
    </subcellularLocation>
</comment>
<dbReference type="GO" id="GO:0005524">
    <property type="term" value="F:ATP binding"/>
    <property type="evidence" value="ECO:0007669"/>
    <property type="project" value="UniProtKB-KW"/>
</dbReference>
<evidence type="ECO:0000256" key="7">
    <source>
        <dbReference type="ARBA" id="ARBA00022741"/>
    </source>
</evidence>
<proteinExistence type="inferred from homology"/>
<sequence>MRHESKSLEETRNIGKKVLLELVAGRKSDGALVLVCSGDLGSGKTAFTKELAKILGVKDEVTSPTFVIQKKYTIPEKAKNRFGFSRLVHIDAYRIENINELKPIHLKETAEDRNNLVVIEWGEKIKKGLPKTYSTLHFLYLDENTRQITLLK</sequence>
<gene>
    <name evidence="11" type="ORF">A2648_00400</name>
</gene>
<comment type="caution">
    <text evidence="11">The sequence shown here is derived from an EMBL/GenBank/DDBJ whole genome shotgun (WGS) entry which is preliminary data.</text>
</comment>
<reference evidence="11 12" key="1">
    <citation type="journal article" date="2016" name="Nat. Commun.">
        <title>Thousands of microbial genomes shed light on interconnected biogeochemical processes in an aquifer system.</title>
        <authorList>
            <person name="Anantharaman K."/>
            <person name="Brown C.T."/>
            <person name="Hug L.A."/>
            <person name="Sharon I."/>
            <person name="Castelle C.J."/>
            <person name="Probst A.J."/>
            <person name="Thomas B.C."/>
            <person name="Singh A."/>
            <person name="Wilkins M.J."/>
            <person name="Karaoz U."/>
            <person name="Brodie E.L."/>
            <person name="Williams K.H."/>
            <person name="Hubbard S.S."/>
            <person name="Banfield J.F."/>
        </authorList>
    </citation>
    <scope>NUCLEOTIDE SEQUENCE [LARGE SCALE GENOMIC DNA]</scope>
</reference>
<evidence type="ECO:0000256" key="1">
    <source>
        <dbReference type="ARBA" id="ARBA00004496"/>
    </source>
</evidence>
<name>A0A1G2CS98_9BACT</name>
<dbReference type="InterPro" id="IPR027417">
    <property type="entry name" value="P-loop_NTPase"/>
</dbReference>
<evidence type="ECO:0000256" key="8">
    <source>
        <dbReference type="ARBA" id="ARBA00022840"/>
    </source>
</evidence>
<dbReference type="GO" id="GO:0046872">
    <property type="term" value="F:metal ion binding"/>
    <property type="evidence" value="ECO:0007669"/>
    <property type="project" value="UniProtKB-KW"/>
</dbReference>
<dbReference type="Pfam" id="PF02367">
    <property type="entry name" value="TsaE"/>
    <property type="match status" value="1"/>
</dbReference>
<dbReference type="GO" id="GO:0016740">
    <property type="term" value="F:transferase activity"/>
    <property type="evidence" value="ECO:0007669"/>
    <property type="project" value="UniProtKB-KW"/>
</dbReference>
<keyword evidence="4" id="KW-0963">Cytoplasm</keyword>
<dbReference type="STRING" id="1798657.A2648_00400"/>
<keyword evidence="9" id="KW-0460">Magnesium</keyword>
<dbReference type="Proteomes" id="UP000178841">
    <property type="component" value="Unassembled WGS sequence"/>
</dbReference>
<keyword evidence="7" id="KW-0547">Nucleotide-binding</keyword>
<accession>A0A1G2CS98</accession>
<keyword evidence="11" id="KW-0808">Transferase</keyword>
<dbReference type="Gene3D" id="3.40.50.300">
    <property type="entry name" value="P-loop containing nucleotide triphosphate hydrolases"/>
    <property type="match status" value="1"/>
</dbReference>
<evidence type="ECO:0000256" key="10">
    <source>
        <dbReference type="ARBA" id="ARBA00032441"/>
    </source>
</evidence>
<keyword evidence="8" id="KW-0067">ATP-binding</keyword>
<dbReference type="AlphaFoldDB" id="A0A1G2CS98"/>
<comment type="similarity">
    <text evidence="2">Belongs to the TsaE family.</text>
</comment>
<protein>
    <recommendedName>
        <fullName evidence="3">tRNA threonylcarbamoyladenosine biosynthesis protein TsaE</fullName>
    </recommendedName>
    <alternativeName>
        <fullName evidence="10">t(6)A37 threonylcarbamoyladenosine biosynthesis protein TsaE</fullName>
    </alternativeName>
</protein>
<dbReference type="SUPFAM" id="SSF52540">
    <property type="entry name" value="P-loop containing nucleoside triphosphate hydrolases"/>
    <property type="match status" value="1"/>
</dbReference>